<evidence type="ECO:0000313" key="10">
    <source>
        <dbReference type="Proteomes" id="UP000283433"/>
    </source>
</evidence>
<accession>A0A419S274</accession>
<dbReference type="Gene3D" id="1.25.40.390">
    <property type="match status" value="1"/>
</dbReference>
<keyword evidence="10" id="KW-1185">Reference proteome</keyword>
<evidence type="ECO:0000256" key="3">
    <source>
        <dbReference type="ARBA" id="ARBA00022729"/>
    </source>
</evidence>
<dbReference type="GO" id="GO:0009279">
    <property type="term" value="C:cell outer membrane"/>
    <property type="evidence" value="ECO:0007669"/>
    <property type="project" value="UniProtKB-SubCell"/>
</dbReference>
<evidence type="ECO:0000259" key="8">
    <source>
        <dbReference type="Pfam" id="PF14322"/>
    </source>
</evidence>
<keyword evidence="3 6" id="KW-0732">Signal</keyword>
<dbReference type="InterPro" id="IPR012944">
    <property type="entry name" value="SusD_RagB_dom"/>
</dbReference>
<dbReference type="Pfam" id="PF07980">
    <property type="entry name" value="SusD_RagB"/>
    <property type="match status" value="1"/>
</dbReference>
<comment type="subcellular location">
    <subcellularLocation>
        <location evidence="1">Cell outer membrane</location>
    </subcellularLocation>
</comment>
<dbReference type="InterPro" id="IPR011990">
    <property type="entry name" value="TPR-like_helical_dom_sf"/>
</dbReference>
<dbReference type="AlphaFoldDB" id="A0A419S274"/>
<evidence type="ECO:0000256" key="5">
    <source>
        <dbReference type="ARBA" id="ARBA00023237"/>
    </source>
</evidence>
<dbReference type="OrthoDB" id="1035036at2"/>
<dbReference type="CDD" id="cd08977">
    <property type="entry name" value="SusD"/>
    <property type="match status" value="1"/>
</dbReference>
<sequence>MIRKIFNTTLALVVLLSASSCNKWLDLQPQDGITKQEFWKTKEDVKAALTGIYSSLVGGSVEERIFTWGELRGDMVTLTLSASEDYKQVRNSNILSTNSVSDWGSVYTVINNCNLLIDFAGEAKALDPTFTDALYNDYVGEALTIRSWMYFYLVRAFRDVPLKLKGSYKDGDIVEIGKTPAADVIKQILADLNKAKTMVPHQVGSGAQVNKGRITRYAVFSLLADVYLWNEQYQEAVTAADSVLVNPDFKLINNSGGWFNTVFATGSSAETIFELNHQASVSNIFYEMLVASKKPYTTSEFVATEIFEPNTQVGAELVDGRSAFYSSSDIVKYTRDNPNFTNFQVYRVSDLMLIKAEALNHLGGTANGDEALNLVKKIRTAREALAATEPDNIDGDDIEGIDQFILAERAREFAFEGKRWFDLLRFAKRDNYANLSILTDLVSKISDTKVQQSAINKIKDSNSHYFPILETELFADQKLVQNPFYLN</sequence>
<evidence type="ECO:0000259" key="7">
    <source>
        <dbReference type="Pfam" id="PF07980"/>
    </source>
</evidence>
<keyword evidence="4" id="KW-0472">Membrane</keyword>
<evidence type="ECO:0000256" key="4">
    <source>
        <dbReference type="ARBA" id="ARBA00023136"/>
    </source>
</evidence>
<name>A0A419S274_9SPHI</name>
<dbReference type="InterPro" id="IPR033985">
    <property type="entry name" value="SusD-like_N"/>
</dbReference>
<comment type="caution">
    <text evidence="9">The sequence shown here is derived from an EMBL/GenBank/DDBJ whole genome shotgun (WGS) entry which is preliminary data.</text>
</comment>
<feature type="chain" id="PRO_5018991747" description="Carbohydrate-binding protein SusD" evidence="6">
    <location>
        <begin position="24"/>
        <end position="487"/>
    </location>
</feature>
<dbReference type="PROSITE" id="PS51257">
    <property type="entry name" value="PROKAR_LIPOPROTEIN"/>
    <property type="match status" value="1"/>
</dbReference>
<dbReference type="Pfam" id="PF14322">
    <property type="entry name" value="SusD-like_3"/>
    <property type="match status" value="1"/>
</dbReference>
<dbReference type="SUPFAM" id="SSF48452">
    <property type="entry name" value="TPR-like"/>
    <property type="match status" value="1"/>
</dbReference>
<gene>
    <name evidence="9" type="ORF">BCY91_11390</name>
</gene>
<organism evidence="9 10">
    <name type="scientific">Pelobium manganitolerans</name>
    <dbReference type="NCBI Taxonomy" id="1842495"/>
    <lineage>
        <taxon>Bacteria</taxon>
        <taxon>Pseudomonadati</taxon>
        <taxon>Bacteroidota</taxon>
        <taxon>Sphingobacteriia</taxon>
        <taxon>Sphingobacteriales</taxon>
        <taxon>Sphingobacteriaceae</taxon>
        <taxon>Pelobium</taxon>
    </lineage>
</organism>
<evidence type="ECO:0000256" key="1">
    <source>
        <dbReference type="ARBA" id="ARBA00004442"/>
    </source>
</evidence>
<keyword evidence="5" id="KW-0998">Cell outer membrane</keyword>
<reference evidence="9 10" key="1">
    <citation type="submission" date="2016-07" db="EMBL/GenBank/DDBJ databases">
        <title>Genome of Pelobium manganitolerans.</title>
        <authorList>
            <person name="Wu S."/>
            <person name="Wang G."/>
        </authorList>
    </citation>
    <scope>NUCLEOTIDE SEQUENCE [LARGE SCALE GENOMIC DNA]</scope>
    <source>
        <strain evidence="9 10">YS-25</strain>
    </source>
</reference>
<protein>
    <recommendedName>
        <fullName evidence="11">Carbohydrate-binding protein SusD</fullName>
    </recommendedName>
</protein>
<dbReference type="EMBL" id="MBTA01000029">
    <property type="protein sequence ID" value="RKD12841.1"/>
    <property type="molecule type" value="Genomic_DNA"/>
</dbReference>
<evidence type="ECO:0000313" key="9">
    <source>
        <dbReference type="EMBL" id="RKD12841.1"/>
    </source>
</evidence>
<dbReference type="RefSeq" id="WP_120183068.1">
    <property type="nucleotide sequence ID" value="NZ_MBTA01000029.1"/>
</dbReference>
<proteinExistence type="inferred from homology"/>
<feature type="domain" description="SusD-like N-terminal" evidence="8">
    <location>
        <begin position="23"/>
        <end position="228"/>
    </location>
</feature>
<evidence type="ECO:0000256" key="2">
    <source>
        <dbReference type="ARBA" id="ARBA00006275"/>
    </source>
</evidence>
<evidence type="ECO:0000256" key="6">
    <source>
        <dbReference type="SAM" id="SignalP"/>
    </source>
</evidence>
<dbReference type="Proteomes" id="UP000283433">
    <property type="component" value="Unassembled WGS sequence"/>
</dbReference>
<feature type="signal peptide" evidence="6">
    <location>
        <begin position="1"/>
        <end position="23"/>
    </location>
</feature>
<comment type="similarity">
    <text evidence="2">Belongs to the SusD family.</text>
</comment>
<evidence type="ECO:0008006" key="11">
    <source>
        <dbReference type="Google" id="ProtNLM"/>
    </source>
</evidence>
<feature type="domain" description="RagB/SusD" evidence="7">
    <location>
        <begin position="341"/>
        <end position="485"/>
    </location>
</feature>